<evidence type="ECO:0000259" key="12">
    <source>
        <dbReference type="PROSITE" id="PS50142"/>
    </source>
</evidence>
<keyword evidence="7 9" id="KW-0378">Hydrolase</keyword>
<evidence type="ECO:0000256" key="7">
    <source>
        <dbReference type="ARBA" id="ARBA00022801"/>
    </source>
</evidence>
<keyword evidence="9" id="KW-0963">Cytoplasm</keyword>
<keyword evidence="8 9" id="KW-0694">RNA-binding</keyword>
<dbReference type="SUPFAM" id="SSF69065">
    <property type="entry name" value="RNase III domain-like"/>
    <property type="match status" value="1"/>
</dbReference>
<feature type="binding site" evidence="9">
    <location>
        <position position="136"/>
    </location>
    <ligand>
        <name>Mg(2+)</name>
        <dbReference type="ChEBI" id="CHEBI:18420"/>
    </ligand>
</feature>
<evidence type="ECO:0000256" key="3">
    <source>
        <dbReference type="ARBA" id="ARBA00022552"/>
    </source>
</evidence>
<dbReference type="InterPro" id="IPR000999">
    <property type="entry name" value="RNase_III_dom"/>
</dbReference>
<comment type="subcellular location">
    <subcellularLocation>
        <location evidence="9">Cytoplasm</location>
    </subcellularLocation>
</comment>
<evidence type="ECO:0000256" key="1">
    <source>
        <dbReference type="ARBA" id="ARBA00000109"/>
    </source>
</evidence>
<dbReference type="PROSITE" id="PS00517">
    <property type="entry name" value="RNASE_3_1"/>
    <property type="match status" value="1"/>
</dbReference>
<keyword evidence="9" id="KW-0699">rRNA-binding</keyword>
<dbReference type="EC" id="3.1.26.3" evidence="9"/>
<keyword evidence="5 9" id="KW-0540">Nuclease</keyword>
<evidence type="ECO:0000313" key="14">
    <source>
        <dbReference type="Proteomes" id="UP000586095"/>
    </source>
</evidence>
<keyword evidence="9" id="KW-0819">tRNA processing</keyword>
<name>A0A852QXD8_9MICO</name>
<dbReference type="NCBIfam" id="TIGR02191">
    <property type="entry name" value="RNaseIII"/>
    <property type="match status" value="1"/>
</dbReference>
<dbReference type="PROSITE" id="PS50137">
    <property type="entry name" value="DS_RBD"/>
    <property type="match status" value="1"/>
</dbReference>
<comment type="catalytic activity">
    <reaction evidence="1 9">
        <text>Endonucleolytic cleavage to 5'-phosphomonoester.</text>
        <dbReference type="EC" id="3.1.26.3"/>
    </reaction>
</comment>
<evidence type="ECO:0000256" key="4">
    <source>
        <dbReference type="ARBA" id="ARBA00022664"/>
    </source>
</evidence>
<dbReference type="GO" id="GO:0046872">
    <property type="term" value="F:metal ion binding"/>
    <property type="evidence" value="ECO:0007669"/>
    <property type="project" value="UniProtKB-KW"/>
</dbReference>
<feature type="domain" description="DRBM" evidence="11">
    <location>
        <begin position="177"/>
        <end position="244"/>
    </location>
</feature>
<dbReference type="GO" id="GO:0006364">
    <property type="term" value="P:rRNA processing"/>
    <property type="evidence" value="ECO:0007669"/>
    <property type="project" value="UniProtKB-UniRule"/>
</dbReference>
<dbReference type="GO" id="GO:0010468">
    <property type="term" value="P:regulation of gene expression"/>
    <property type="evidence" value="ECO:0007669"/>
    <property type="project" value="TreeGrafter"/>
</dbReference>
<evidence type="ECO:0000256" key="10">
    <source>
        <dbReference type="SAM" id="MobiDB-lite"/>
    </source>
</evidence>
<dbReference type="Gene3D" id="3.30.160.20">
    <property type="match status" value="1"/>
</dbReference>
<dbReference type="Pfam" id="PF14622">
    <property type="entry name" value="Ribonucleas_3_3"/>
    <property type="match status" value="1"/>
</dbReference>
<dbReference type="Pfam" id="PF00035">
    <property type="entry name" value="dsrm"/>
    <property type="match status" value="1"/>
</dbReference>
<dbReference type="GO" id="GO:0008033">
    <property type="term" value="P:tRNA processing"/>
    <property type="evidence" value="ECO:0007669"/>
    <property type="project" value="UniProtKB-KW"/>
</dbReference>
<dbReference type="Proteomes" id="UP000586095">
    <property type="component" value="Unassembled WGS sequence"/>
</dbReference>
<dbReference type="PANTHER" id="PTHR11207">
    <property type="entry name" value="RIBONUCLEASE III"/>
    <property type="match status" value="1"/>
</dbReference>
<feature type="active site" evidence="9">
    <location>
        <position position="67"/>
    </location>
</feature>
<keyword evidence="4 9" id="KW-0507">mRNA processing</keyword>
<evidence type="ECO:0000256" key="8">
    <source>
        <dbReference type="ARBA" id="ARBA00022884"/>
    </source>
</evidence>
<dbReference type="InterPro" id="IPR036389">
    <property type="entry name" value="RNase_III_sf"/>
</dbReference>
<feature type="region of interest" description="Disordered" evidence="10">
    <location>
        <begin position="243"/>
        <end position="264"/>
    </location>
</feature>
<feature type="compositionally biased region" description="Basic residues" evidence="10">
    <location>
        <begin position="245"/>
        <end position="255"/>
    </location>
</feature>
<feature type="binding site" evidence="9">
    <location>
        <position position="63"/>
    </location>
    <ligand>
        <name>Mg(2+)</name>
        <dbReference type="ChEBI" id="CHEBI:18420"/>
    </ligand>
</feature>
<proteinExistence type="inferred from homology"/>
<comment type="cofactor">
    <cofactor evidence="9">
        <name>Mg(2+)</name>
        <dbReference type="ChEBI" id="CHEBI:18420"/>
    </cofactor>
</comment>
<keyword evidence="9" id="KW-0479">Metal-binding</keyword>
<comment type="caution">
    <text evidence="13">The sequence shown here is derived from an EMBL/GenBank/DDBJ whole genome shotgun (WGS) entry which is preliminary data.</text>
</comment>
<sequence length="264" mass="28088">MTGNDHSLPRHEHGEPSGTPQGVPGGFLHAFDVAVEPELLELALTHRSWAYEHGAAPHNERLEFLGDSILGQAVTVKLYREHPDLTEGELAKRRAALVSTLALAEIARGLNLGAELRLGKGEEQTGGRDKDSILADTVEAVIGAVFLSTDPDTAARFVLQLVEPLLDDPDRFSEVLDPKTTLQKEAAVRGLPSPAYDTEGTGPDHARVFSSTVRLGDVVGRGEGTSKKVAELAAARDAAAQLRAARAKRKPRHASKAGAQAAGR</sequence>
<dbReference type="AlphaFoldDB" id="A0A852QXD8"/>
<evidence type="ECO:0000256" key="5">
    <source>
        <dbReference type="ARBA" id="ARBA00022722"/>
    </source>
</evidence>
<evidence type="ECO:0000313" key="13">
    <source>
        <dbReference type="EMBL" id="NYD27043.1"/>
    </source>
</evidence>
<dbReference type="GO" id="GO:0003725">
    <property type="term" value="F:double-stranded RNA binding"/>
    <property type="evidence" value="ECO:0007669"/>
    <property type="project" value="TreeGrafter"/>
</dbReference>
<keyword evidence="3 9" id="KW-0698">rRNA processing</keyword>
<dbReference type="FunFam" id="1.10.1520.10:FF:000001">
    <property type="entry name" value="Ribonuclease 3"/>
    <property type="match status" value="1"/>
</dbReference>
<evidence type="ECO:0000256" key="6">
    <source>
        <dbReference type="ARBA" id="ARBA00022759"/>
    </source>
</evidence>
<dbReference type="GO" id="GO:0005737">
    <property type="term" value="C:cytoplasm"/>
    <property type="evidence" value="ECO:0007669"/>
    <property type="project" value="UniProtKB-SubCell"/>
</dbReference>
<comment type="similarity">
    <text evidence="2">Belongs to the ribonuclease III family.</text>
</comment>
<evidence type="ECO:0000256" key="2">
    <source>
        <dbReference type="ARBA" id="ARBA00010183"/>
    </source>
</evidence>
<dbReference type="GO" id="GO:0006397">
    <property type="term" value="P:mRNA processing"/>
    <property type="evidence" value="ECO:0007669"/>
    <property type="project" value="UniProtKB-UniRule"/>
</dbReference>
<evidence type="ECO:0000259" key="11">
    <source>
        <dbReference type="PROSITE" id="PS50137"/>
    </source>
</evidence>
<dbReference type="PROSITE" id="PS50142">
    <property type="entry name" value="RNASE_3_2"/>
    <property type="match status" value="1"/>
</dbReference>
<comment type="subunit">
    <text evidence="9">Homodimer.</text>
</comment>
<keyword evidence="6 9" id="KW-0255">Endonuclease</keyword>
<reference evidence="13 14" key="1">
    <citation type="submission" date="2020-07" db="EMBL/GenBank/DDBJ databases">
        <title>Sequencing the genomes of 1000 actinobacteria strains.</title>
        <authorList>
            <person name="Klenk H.-P."/>
        </authorList>
    </citation>
    <scope>NUCLEOTIDE SEQUENCE [LARGE SCALE GENOMIC DNA]</scope>
    <source>
        <strain evidence="13 14">DSM 17380</strain>
    </source>
</reference>
<dbReference type="EMBL" id="JACCBD010000001">
    <property type="protein sequence ID" value="NYD27043.1"/>
    <property type="molecule type" value="Genomic_DNA"/>
</dbReference>
<dbReference type="PANTHER" id="PTHR11207:SF0">
    <property type="entry name" value="RIBONUCLEASE 3"/>
    <property type="match status" value="1"/>
</dbReference>
<gene>
    <name evidence="9" type="primary">rnc</name>
    <name evidence="13" type="ORF">BJ960_001846</name>
</gene>
<evidence type="ECO:0000256" key="9">
    <source>
        <dbReference type="HAMAP-Rule" id="MF_00104"/>
    </source>
</evidence>
<feature type="region of interest" description="Disordered" evidence="10">
    <location>
        <begin position="1"/>
        <end position="25"/>
    </location>
</feature>
<dbReference type="GO" id="GO:0004525">
    <property type="term" value="F:ribonuclease III activity"/>
    <property type="evidence" value="ECO:0007669"/>
    <property type="project" value="UniProtKB-UniRule"/>
</dbReference>
<dbReference type="GO" id="GO:0019843">
    <property type="term" value="F:rRNA binding"/>
    <property type="evidence" value="ECO:0007669"/>
    <property type="project" value="UniProtKB-KW"/>
</dbReference>
<dbReference type="SMART" id="SM00358">
    <property type="entry name" value="DSRM"/>
    <property type="match status" value="1"/>
</dbReference>
<dbReference type="CDD" id="cd10845">
    <property type="entry name" value="DSRM_RNAse_III_family"/>
    <property type="match status" value="1"/>
</dbReference>
<dbReference type="InterPro" id="IPR014720">
    <property type="entry name" value="dsRBD_dom"/>
</dbReference>
<keyword evidence="9" id="KW-0460">Magnesium</keyword>
<dbReference type="InterPro" id="IPR011907">
    <property type="entry name" value="RNase_III"/>
</dbReference>
<dbReference type="Gene3D" id="1.10.1520.10">
    <property type="entry name" value="Ribonuclease III domain"/>
    <property type="match status" value="1"/>
</dbReference>
<dbReference type="HAMAP" id="MF_00104">
    <property type="entry name" value="RNase_III"/>
    <property type="match status" value="1"/>
</dbReference>
<protein>
    <recommendedName>
        <fullName evidence="9">Ribonuclease 3</fullName>
        <ecNumber evidence="9">3.1.26.3</ecNumber>
    </recommendedName>
    <alternativeName>
        <fullName evidence="9">Ribonuclease III</fullName>
        <shortName evidence="9">RNase III</shortName>
    </alternativeName>
</protein>
<dbReference type="SUPFAM" id="SSF54768">
    <property type="entry name" value="dsRNA-binding domain-like"/>
    <property type="match status" value="1"/>
</dbReference>
<feature type="domain" description="RNase III" evidence="12">
    <location>
        <begin position="31"/>
        <end position="150"/>
    </location>
</feature>
<keyword evidence="14" id="KW-1185">Reference proteome</keyword>
<comment type="function">
    <text evidence="9">Digests double-stranded RNA. Involved in the processing of primary rRNA transcript to yield the immediate precursors to the large and small rRNAs (23S and 16S). Processes some mRNAs, and tRNAs when they are encoded in the rRNA operon. Processes pre-crRNA and tracrRNA of type II CRISPR loci if present in the organism.</text>
</comment>
<accession>A0A852QXD8</accession>
<feature type="active site" evidence="9">
    <location>
        <position position="139"/>
    </location>
</feature>
<dbReference type="CDD" id="cd00593">
    <property type="entry name" value="RIBOc"/>
    <property type="match status" value="1"/>
</dbReference>
<feature type="binding site" evidence="9">
    <location>
        <position position="139"/>
    </location>
    <ligand>
        <name>Mg(2+)</name>
        <dbReference type="ChEBI" id="CHEBI:18420"/>
    </ligand>
</feature>
<organism evidence="13 14">
    <name type="scientific">Leucobacter aridicollis</name>
    <dbReference type="NCBI Taxonomy" id="283878"/>
    <lineage>
        <taxon>Bacteria</taxon>
        <taxon>Bacillati</taxon>
        <taxon>Actinomycetota</taxon>
        <taxon>Actinomycetes</taxon>
        <taxon>Micrococcales</taxon>
        <taxon>Microbacteriaceae</taxon>
        <taxon>Leucobacter</taxon>
    </lineage>
</organism>
<dbReference type="SMART" id="SM00535">
    <property type="entry name" value="RIBOc"/>
    <property type="match status" value="1"/>
</dbReference>